<feature type="region of interest" description="Disordered" evidence="1">
    <location>
        <begin position="521"/>
        <end position="557"/>
    </location>
</feature>
<feature type="compositionally biased region" description="Low complexity" evidence="1">
    <location>
        <begin position="543"/>
        <end position="554"/>
    </location>
</feature>
<dbReference type="InterPro" id="IPR036361">
    <property type="entry name" value="SAP_dom_sf"/>
</dbReference>
<feature type="compositionally biased region" description="Polar residues" evidence="1">
    <location>
        <begin position="532"/>
        <end position="542"/>
    </location>
</feature>
<reference evidence="3" key="1">
    <citation type="journal article" date="2020" name="Stud. Mycol.">
        <title>101 Dothideomycetes genomes: a test case for predicting lifestyles and emergence of pathogens.</title>
        <authorList>
            <person name="Haridas S."/>
            <person name="Albert R."/>
            <person name="Binder M."/>
            <person name="Bloem J."/>
            <person name="Labutti K."/>
            <person name="Salamov A."/>
            <person name="Andreopoulos B."/>
            <person name="Baker S."/>
            <person name="Barry K."/>
            <person name="Bills G."/>
            <person name="Bluhm B."/>
            <person name="Cannon C."/>
            <person name="Castanera R."/>
            <person name="Culley D."/>
            <person name="Daum C."/>
            <person name="Ezra D."/>
            <person name="Gonzalez J."/>
            <person name="Henrissat B."/>
            <person name="Kuo A."/>
            <person name="Liang C."/>
            <person name="Lipzen A."/>
            <person name="Lutzoni F."/>
            <person name="Magnuson J."/>
            <person name="Mondo S."/>
            <person name="Nolan M."/>
            <person name="Ohm R."/>
            <person name="Pangilinan J."/>
            <person name="Park H.-J."/>
            <person name="Ramirez L."/>
            <person name="Alfaro M."/>
            <person name="Sun H."/>
            <person name="Tritt A."/>
            <person name="Yoshinaga Y."/>
            <person name="Zwiers L.-H."/>
            <person name="Turgeon B."/>
            <person name="Goodwin S."/>
            <person name="Spatafora J."/>
            <person name="Crous P."/>
            <person name="Grigoriev I."/>
        </authorList>
    </citation>
    <scope>NUCLEOTIDE SEQUENCE</scope>
    <source>
        <strain evidence="3">CBS 122368</strain>
    </source>
</reference>
<dbReference type="Gene3D" id="1.10.720.30">
    <property type="entry name" value="SAP domain"/>
    <property type="match status" value="1"/>
</dbReference>
<evidence type="ECO:0000259" key="2">
    <source>
        <dbReference type="Pfam" id="PF02037"/>
    </source>
</evidence>
<dbReference type="InterPro" id="IPR003034">
    <property type="entry name" value="SAP_dom"/>
</dbReference>
<dbReference type="InterPro" id="IPR034257">
    <property type="entry name" value="Acinus_RRM"/>
</dbReference>
<protein>
    <recommendedName>
        <fullName evidence="2">SAP domain-containing protein</fullName>
    </recommendedName>
</protein>
<dbReference type="PANTHER" id="PTHR47031">
    <property type="entry name" value="SAP DNA-BINDING DOMAIN-CONTAINING PROTEIN"/>
    <property type="match status" value="1"/>
</dbReference>
<gene>
    <name evidence="3" type="ORF">BU26DRAFT_329897</name>
</gene>
<feature type="compositionally biased region" description="Low complexity" evidence="1">
    <location>
        <begin position="143"/>
        <end position="153"/>
    </location>
</feature>
<dbReference type="PANTHER" id="PTHR47031:SF3">
    <property type="entry name" value="SAP DOMAIN-CONTAINING PROTEIN"/>
    <property type="match status" value="1"/>
</dbReference>
<feature type="compositionally biased region" description="Gly residues" evidence="1">
    <location>
        <begin position="652"/>
        <end position="679"/>
    </location>
</feature>
<feature type="compositionally biased region" description="Polar residues" evidence="1">
    <location>
        <begin position="219"/>
        <end position="228"/>
    </location>
</feature>
<sequence length="679" mass="74161">MTDYNKQTVANLRHLLKDRAIPSTGLTRKAQIIEKLEQWDNRAENAPAAESQVVKDGAQPRDEEEVQQQEKPGEGGSAVGTGVNEGSEADVNTEPVTSKLPAAEPTPAPEQSDDAPPPTALAPDATMAERSTDKAETPVEASVPQPTEEVAPAAPAPDEQPVPQVSEPTPEPAAEPTRADLEPATGDATMPDRTPSPSPDEKQSIEKPDLLPIPEERSATTTADPSRFNSEELAAETRKRKRRSLTPDLPSQDIRAKKARPSVEAPEVHLKEDEDVVMEQRRPEDEAEQEKAEVTKAEGANGASMGEVKEQEAEAAPGKEAAPTDTKSPAPQEPEKRPVHEKKEKAPRYRELFQPAAATTPTEAIIDDRPIVPALHPATPALYIRNFMRPLRPEPLRTHLVSLASPPSGSPDPTLVKALFLDAMKTHALVLLANTTAASRVRASFHGSIWPPEGNRKELWVDFIPEDRVEDWIKQEEDAIRDEKESRAAGRPIPAKKFEVVYPEDENGGIEAVFQEVGASAIPFNPPKGPRLTTTSTPQYNAPPTQSLPTPTTSKETRQDIEKSFKTLDELFLSTATKPKLYYLPVSDSRADDRLKELNLETSRDWTPEERRKGRGMQGSRLDQKVRFGFDEEDRVVEVGGDFGPWTEEFSGGRGGRGGYRGRGGWGGRGGGGGWRSGN</sequence>
<feature type="compositionally biased region" description="Basic and acidic residues" evidence="1">
    <location>
        <begin position="266"/>
        <end position="296"/>
    </location>
</feature>
<dbReference type="OrthoDB" id="5348404at2759"/>
<feature type="compositionally biased region" description="Low complexity" evidence="1">
    <location>
        <begin position="161"/>
        <end position="176"/>
    </location>
</feature>
<organism evidence="3 4">
    <name type="scientific">Trematosphaeria pertusa</name>
    <dbReference type="NCBI Taxonomy" id="390896"/>
    <lineage>
        <taxon>Eukaryota</taxon>
        <taxon>Fungi</taxon>
        <taxon>Dikarya</taxon>
        <taxon>Ascomycota</taxon>
        <taxon>Pezizomycotina</taxon>
        <taxon>Dothideomycetes</taxon>
        <taxon>Pleosporomycetidae</taxon>
        <taxon>Pleosporales</taxon>
        <taxon>Massarineae</taxon>
        <taxon>Trematosphaeriaceae</taxon>
        <taxon>Trematosphaeria</taxon>
    </lineage>
</organism>
<dbReference type="RefSeq" id="XP_033683245.1">
    <property type="nucleotide sequence ID" value="XM_033822172.1"/>
</dbReference>
<keyword evidence="4" id="KW-1185">Reference proteome</keyword>
<evidence type="ECO:0000256" key="1">
    <source>
        <dbReference type="SAM" id="MobiDB-lite"/>
    </source>
</evidence>
<feature type="region of interest" description="Disordered" evidence="1">
    <location>
        <begin position="43"/>
        <end position="347"/>
    </location>
</feature>
<dbReference type="Proteomes" id="UP000800094">
    <property type="component" value="Unassembled WGS sequence"/>
</dbReference>
<feature type="region of interest" description="Disordered" evidence="1">
    <location>
        <begin position="641"/>
        <end position="679"/>
    </location>
</feature>
<feature type="compositionally biased region" description="Basic and acidic residues" evidence="1">
    <location>
        <begin position="333"/>
        <end position="347"/>
    </location>
</feature>
<dbReference type="AlphaFoldDB" id="A0A6A6ICX1"/>
<dbReference type="GeneID" id="54575502"/>
<evidence type="ECO:0000313" key="3">
    <source>
        <dbReference type="EMBL" id="KAF2248241.1"/>
    </source>
</evidence>
<feature type="compositionally biased region" description="Basic and acidic residues" evidence="1">
    <location>
        <begin position="199"/>
        <end position="218"/>
    </location>
</feature>
<name>A0A6A6ICX1_9PLEO</name>
<feature type="domain" description="SAP" evidence="2">
    <location>
        <begin position="3"/>
        <end position="40"/>
    </location>
</feature>
<feature type="compositionally biased region" description="Low complexity" evidence="1">
    <location>
        <begin position="314"/>
        <end position="323"/>
    </location>
</feature>
<dbReference type="Pfam" id="PF02037">
    <property type="entry name" value="SAP"/>
    <property type="match status" value="1"/>
</dbReference>
<dbReference type="EMBL" id="ML987196">
    <property type="protein sequence ID" value="KAF2248241.1"/>
    <property type="molecule type" value="Genomic_DNA"/>
</dbReference>
<dbReference type="Pfam" id="PF16294">
    <property type="entry name" value="RSB_motif"/>
    <property type="match status" value="1"/>
</dbReference>
<evidence type="ECO:0000313" key="4">
    <source>
        <dbReference type="Proteomes" id="UP000800094"/>
    </source>
</evidence>
<accession>A0A6A6ICX1</accession>
<dbReference type="CDD" id="cd12432">
    <property type="entry name" value="RRM_ACINU"/>
    <property type="match status" value="1"/>
</dbReference>
<dbReference type="InterPro" id="IPR032552">
    <property type="entry name" value="RSB_motif"/>
</dbReference>
<proteinExistence type="predicted"/>